<keyword evidence="1" id="KW-0456">Lyase</keyword>
<gene>
    <name evidence="1" type="ORF">SUNI508_02387</name>
</gene>
<proteinExistence type="predicted"/>
<dbReference type="EMBL" id="JARVKF010000429">
    <property type="protein sequence ID" value="KAK9414288.1"/>
    <property type="molecule type" value="Genomic_DNA"/>
</dbReference>
<accession>A0ABR2UI49</accession>
<evidence type="ECO:0000313" key="2">
    <source>
        <dbReference type="Proteomes" id="UP001408356"/>
    </source>
</evidence>
<protein>
    <submittedName>
        <fullName evidence="1">Pectate lyase</fullName>
    </submittedName>
</protein>
<evidence type="ECO:0000313" key="1">
    <source>
        <dbReference type="EMBL" id="KAK9414288.1"/>
    </source>
</evidence>
<reference evidence="1 2" key="1">
    <citation type="journal article" date="2024" name="J. Plant Pathol.">
        <title>Sequence and assembly of the genome of Seiridium unicorne, isolate CBS 538.82, causal agent of cypress canker disease.</title>
        <authorList>
            <person name="Scali E."/>
            <person name="Rocca G.D."/>
            <person name="Danti R."/>
            <person name="Garbelotto M."/>
            <person name="Barberini S."/>
            <person name="Baroncelli R."/>
            <person name="Emiliani G."/>
        </authorList>
    </citation>
    <scope>NUCLEOTIDE SEQUENCE [LARGE SCALE GENOMIC DNA]</scope>
    <source>
        <strain evidence="1 2">BM-138-508</strain>
    </source>
</reference>
<sequence>MPKQYFLERYDYPKKAAPARPCQCCFVYQTYIHRIVYAVKLWPQEPISQEVASPSGNRLYKESIGGVACVRQAKSGSLAISDAFLQCNVLLGGDVATITGTCATSVKKTCVEYKGTTPGNEPTEIGNGISDHCVYKTLSSC</sequence>
<name>A0ABR2UI49_9PEZI</name>
<comment type="caution">
    <text evidence="1">The sequence shown here is derived from an EMBL/GenBank/DDBJ whole genome shotgun (WGS) entry which is preliminary data.</text>
</comment>
<dbReference type="Proteomes" id="UP001408356">
    <property type="component" value="Unassembled WGS sequence"/>
</dbReference>
<dbReference type="GO" id="GO:0016829">
    <property type="term" value="F:lyase activity"/>
    <property type="evidence" value="ECO:0007669"/>
    <property type="project" value="UniProtKB-KW"/>
</dbReference>
<organism evidence="1 2">
    <name type="scientific">Seiridium unicorne</name>
    <dbReference type="NCBI Taxonomy" id="138068"/>
    <lineage>
        <taxon>Eukaryota</taxon>
        <taxon>Fungi</taxon>
        <taxon>Dikarya</taxon>
        <taxon>Ascomycota</taxon>
        <taxon>Pezizomycotina</taxon>
        <taxon>Sordariomycetes</taxon>
        <taxon>Xylariomycetidae</taxon>
        <taxon>Amphisphaeriales</taxon>
        <taxon>Sporocadaceae</taxon>
        <taxon>Seiridium</taxon>
    </lineage>
</organism>
<keyword evidence="2" id="KW-1185">Reference proteome</keyword>